<comment type="caution">
    <text evidence="2">The sequence shown here is derived from an EMBL/GenBank/DDBJ whole genome shotgun (WGS) entry which is preliminary data.</text>
</comment>
<dbReference type="AlphaFoldDB" id="A0A1X2LNX4"/>
<feature type="domain" description="PE" evidence="1">
    <location>
        <begin position="4"/>
        <end position="93"/>
    </location>
</feature>
<dbReference type="Proteomes" id="UP000193247">
    <property type="component" value="Unassembled WGS sequence"/>
</dbReference>
<evidence type="ECO:0000313" key="2">
    <source>
        <dbReference type="EMBL" id="OSC36597.1"/>
    </source>
</evidence>
<evidence type="ECO:0000313" key="3">
    <source>
        <dbReference type="Proteomes" id="UP000193247"/>
    </source>
</evidence>
<dbReference type="Pfam" id="PF00934">
    <property type="entry name" value="PE"/>
    <property type="match status" value="1"/>
</dbReference>
<keyword evidence="3" id="KW-1185">Reference proteome</keyword>
<dbReference type="SUPFAM" id="SSF140459">
    <property type="entry name" value="PE/PPE dimer-like"/>
    <property type="match status" value="1"/>
</dbReference>
<name>A0A1X2LNX4_9MYCO</name>
<protein>
    <recommendedName>
        <fullName evidence="1">PE domain-containing protein</fullName>
    </recommendedName>
</protein>
<sequence length="155" mass="14214">MSFVIAVPEAVAAAASDLANLGSAIGAANAAAALPTTGLAAAGADEVSAAVAALFGAYAQGYQSLGAQMSVFHSQFVHSLTAGVGAYAAAEAAGASAMQDLFGVINAPAQAVFGRPLIGNGVNGADGTGAPGGPGGLLLGNGGNGGSGAAGQAGG</sequence>
<dbReference type="EMBL" id="NCXP01000054">
    <property type="protein sequence ID" value="OSC36597.1"/>
    <property type="molecule type" value="Genomic_DNA"/>
</dbReference>
<proteinExistence type="predicted"/>
<accession>A0A1X2LNX4</accession>
<dbReference type="Gene3D" id="1.10.287.850">
    <property type="entry name" value="HP0062-like domain"/>
    <property type="match status" value="1"/>
</dbReference>
<feature type="non-terminal residue" evidence="2">
    <location>
        <position position="155"/>
    </location>
</feature>
<reference evidence="2 3" key="1">
    <citation type="submission" date="2017-04" db="EMBL/GenBank/DDBJ databases">
        <title>The new phylogeny of genus Mycobacterium.</title>
        <authorList>
            <person name="Tortoli E."/>
            <person name="Trovato A."/>
            <person name="Cirillo D.M."/>
        </authorList>
    </citation>
    <scope>NUCLEOTIDE SEQUENCE [LARGE SCALE GENOMIC DNA]</scope>
    <source>
        <strain evidence="2 3">TBL 1200985</strain>
    </source>
</reference>
<dbReference type="InterPro" id="IPR000084">
    <property type="entry name" value="PE-PGRS_N"/>
</dbReference>
<organism evidence="2 3">
    <name type="scientific">Mycobacterium decipiens</name>
    <dbReference type="NCBI Taxonomy" id="1430326"/>
    <lineage>
        <taxon>Bacteria</taxon>
        <taxon>Bacillati</taxon>
        <taxon>Actinomycetota</taxon>
        <taxon>Actinomycetes</taxon>
        <taxon>Mycobacteriales</taxon>
        <taxon>Mycobacteriaceae</taxon>
        <taxon>Mycobacterium</taxon>
    </lineage>
</organism>
<gene>
    <name evidence="2" type="ORF">B8W66_22635</name>
</gene>
<dbReference type="InterPro" id="IPR038332">
    <property type="entry name" value="PPE_sf"/>
</dbReference>
<dbReference type="STRING" id="1430326.B8W66_22635"/>
<dbReference type="RefSeq" id="WP_133056466.1">
    <property type="nucleotide sequence ID" value="NZ_NCXP01000054.1"/>
</dbReference>
<evidence type="ECO:0000259" key="1">
    <source>
        <dbReference type="Pfam" id="PF00934"/>
    </source>
</evidence>